<accession>A0A8J6LEC0</accession>
<evidence type="ECO:0000313" key="2">
    <source>
        <dbReference type="EMBL" id="KAH0816413.1"/>
    </source>
</evidence>
<feature type="compositionally biased region" description="Basic and acidic residues" evidence="1">
    <location>
        <begin position="19"/>
        <end position="40"/>
    </location>
</feature>
<feature type="compositionally biased region" description="Basic residues" evidence="1">
    <location>
        <begin position="1"/>
        <end position="18"/>
    </location>
</feature>
<feature type="region of interest" description="Disordered" evidence="1">
    <location>
        <begin position="724"/>
        <end position="749"/>
    </location>
</feature>
<evidence type="ECO:0000256" key="1">
    <source>
        <dbReference type="SAM" id="MobiDB-lite"/>
    </source>
</evidence>
<reference evidence="2" key="2">
    <citation type="submission" date="2021-08" db="EMBL/GenBank/DDBJ databases">
        <authorList>
            <person name="Eriksson T."/>
        </authorList>
    </citation>
    <scope>NUCLEOTIDE SEQUENCE</scope>
    <source>
        <strain evidence="2">Stoneville</strain>
        <tissue evidence="2">Whole head</tissue>
    </source>
</reference>
<reference evidence="2" key="1">
    <citation type="journal article" date="2020" name="J Insects Food Feed">
        <title>The yellow mealworm (Tenebrio molitor) genome: a resource for the emerging insects as food and feed industry.</title>
        <authorList>
            <person name="Eriksson T."/>
            <person name="Andere A."/>
            <person name="Kelstrup H."/>
            <person name="Emery V."/>
            <person name="Picard C."/>
        </authorList>
    </citation>
    <scope>NUCLEOTIDE SEQUENCE</scope>
    <source>
        <strain evidence="2">Stoneville</strain>
        <tissue evidence="2">Whole head</tissue>
    </source>
</reference>
<proteinExistence type="predicted"/>
<protein>
    <recommendedName>
        <fullName evidence="4">Protein stoned-A</fullName>
    </recommendedName>
</protein>
<dbReference type="EMBL" id="JABDTM020021592">
    <property type="protein sequence ID" value="KAH0816413.1"/>
    <property type="molecule type" value="Genomic_DNA"/>
</dbReference>
<comment type="caution">
    <text evidence="2">The sequence shown here is derived from an EMBL/GenBank/DDBJ whole genome shotgun (WGS) entry which is preliminary data.</text>
</comment>
<feature type="compositionally biased region" description="Basic and acidic residues" evidence="1">
    <location>
        <begin position="90"/>
        <end position="111"/>
    </location>
</feature>
<sequence length="749" mass="83319">MHKITKGLKKKKKGKKSKHKEEELFKPEELEAYRREHQEDPSSAASGQNEEWKKFLALTSGVDNVLKKTQGDLDRIKSTSFFQRVPPPSELKKQEEIAEESAKKAAAEPLRQEVEQNCANADIGIVQVSESESEEEDEDDIFDTTYIDAIASGEVKLAYIPESPTEDACGDDPFDTSIAERAILGPAVERKGKKLVPIGAAVEVLTGRVQIPTCATPRPAASRRQVLKERDLLLGSFDDNANSVPTAAQAPPPLERTLLDDDTPIPLTEPIDLSKNLRPVSQPHTPTESSKDNEAVNRATNVVDEDDEEFARLAAESLSKTPTAVVEVVPQSHSVAEPEKDWAAFAEEKVSPPKDQVLSEDPFDTSFAENIAPGKAELKIIESEILREENDLDFDPRAEDKLSQIITKVSIKVTDPAGQRESISSLDRVSEADLNLITPIHRDLLGGSNTDLSNLSDKPLKPSEQIDDNYIEYCDPFDTSIVETAKLPGQTELKFLEKELLGDINSKESDEEFDPRADESKDRAFSRPDVLNIGTKTVSFDLPTPQNDLLEAEEPLNKVSKPLTPFYVRKDSLPEQFFSEEDNLDLDPFDTSFVSDIGPGKVELKLIESELFDPATERRLSISDQDFDPRNEDKVKIEQVVQSIKDIVNTANKPVVKEIKQIDLLAVDHEASGKVLTPAAEQPVDFENLSYSDPFDTSIATNILPGKTELKLLETELIHSNDQLVDQDFDPRSFDKESDPRSFQKKRES</sequence>
<dbReference type="Proteomes" id="UP000719412">
    <property type="component" value="Unassembled WGS sequence"/>
</dbReference>
<evidence type="ECO:0000313" key="3">
    <source>
        <dbReference type="Proteomes" id="UP000719412"/>
    </source>
</evidence>
<feature type="region of interest" description="Disordered" evidence="1">
    <location>
        <begin position="238"/>
        <end position="297"/>
    </location>
</feature>
<gene>
    <name evidence="2" type="ORF">GEV33_006380</name>
</gene>
<evidence type="ECO:0008006" key="4">
    <source>
        <dbReference type="Google" id="ProtNLM"/>
    </source>
</evidence>
<organism evidence="2 3">
    <name type="scientific">Tenebrio molitor</name>
    <name type="common">Yellow mealworm beetle</name>
    <dbReference type="NCBI Taxonomy" id="7067"/>
    <lineage>
        <taxon>Eukaryota</taxon>
        <taxon>Metazoa</taxon>
        <taxon>Ecdysozoa</taxon>
        <taxon>Arthropoda</taxon>
        <taxon>Hexapoda</taxon>
        <taxon>Insecta</taxon>
        <taxon>Pterygota</taxon>
        <taxon>Neoptera</taxon>
        <taxon>Endopterygota</taxon>
        <taxon>Coleoptera</taxon>
        <taxon>Polyphaga</taxon>
        <taxon>Cucujiformia</taxon>
        <taxon>Tenebrionidae</taxon>
        <taxon>Tenebrio</taxon>
    </lineage>
</organism>
<feature type="region of interest" description="Disordered" evidence="1">
    <location>
        <begin position="1"/>
        <end position="50"/>
    </location>
</feature>
<dbReference type="AlphaFoldDB" id="A0A8J6LEC0"/>
<keyword evidence="3" id="KW-1185">Reference proteome</keyword>
<name>A0A8J6LEC0_TENMO</name>
<feature type="region of interest" description="Disordered" evidence="1">
    <location>
        <begin position="79"/>
        <end position="111"/>
    </location>
</feature>
<feature type="compositionally biased region" description="Basic and acidic residues" evidence="1">
    <location>
        <begin position="729"/>
        <end position="749"/>
    </location>
</feature>